<evidence type="ECO:0000256" key="7">
    <source>
        <dbReference type="ARBA" id="ARBA00022840"/>
    </source>
</evidence>
<dbReference type="RefSeq" id="WP_176161229.1">
    <property type="nucleotide sequence ID" value="NZ_CP054929.1"/>
</dbReference>
<name>A0A7H8N4T0_9ACTN</name>
<keyword evidence="3" id="KW-0597">Phosphoprotein</keyword>
<evidence type="ECO:0000256" key="3">
    <source>
        <dbReference type="ARBA" id="ARBA00022553"/>
    </source>
</evidence>
<dbReference type="Gene3D" id="3.30.565.10">
    <property type="entry name" value="Histidine kinase-like ATPase, C-terminal domain"/>
    <property type="match status" value="1"/>
</dbReference>
<evidence type="ECO:0000259" key="11">
    <source>
        <dbReference type="Pfam" id="PF02518"/>
    </source>
</evidence>
<evidence type="ECO:0000256" key="1">
    <source>
        <dbReference type="ARBA" id="ARBA00000085"/>
    </source>
</evidence>
<evidence type="ECO:0000313" key="14">
    <source>
        <dbReference type="Proteomes" id="UP000509303"/>
    </source>
</evidence>
<organism evidence="13 14">
    <name type="scientific">Streptomyces buecherae</name>
    <dbReference type="NCBI Taxonomy" id="2763006"/>
    <lineage>
        <taxon>Bacteria</taxon>
        <taxon>Bacillati</taxon>
        <taxon>Actinomycetota</taxon>
        <taxon>Actinomycetes</taxon>
        <taxon>Kitasatosporales</taxon>
        <taxon>Streptomycetaceae</taxon>
        <taxon>Streptomyces</taxon>
    </lineage>
</organism>
<keyword evidence="10" id="KW-0472">Membrane</keyword>
<dbReference type="EMBL" id="CP054929">
    <property type="protein sequence ID" value="QKW49495.1"/>
    <property type="molecule type" value="Genomic_DNA"/>
</dbReference>
<feature type="domain" description="Signal transduction histidine kinase subgroup 3 dimerisation and phosphoacceptor" evidence="12">
    <location>
        <begin position="204"/>
        <end position="269"/>
    </location>
</feature>
<dbReference type="EC" id="2.7.13.3" evidence="2"/>
<keyword evidence="6 13" id="KW-0418">Kinase</keyword>
<feature type="region of interest" description="Disordered" evidence="9">
    <location>
        <begin position="1"/>
        <end position="27"/>
    </location>
</feature>
<gene>
    <name evidence="13" type="ORF">HUT08_07955</name>
</gene>
<keyword evidence="10" id="KW-1133">Transmembrane helix</keyword>
<feature type="transmembrane region" description="Helical" evidence="10">
    <location>
        <begin position="37"/>
        <end position="58"/>
    </location>
</feature>
<evidence type="ECO:0000259" key="12">
    <source>
        <dbReference type="Pfam" id="PF07730"/>
    </source>
</evidence>
<dbReference type="PANTHER" id="PTHR24421">
    <property type="entry name" value="NITRATE/NITRITE SENSOR PROTEIN NARX-RELATED"/>
    <property type="match status" value="1"/>
</dbReference>
<dbReference type="PANTHER" id="PTHR24421:SF10">
    <property type="entry name" value="NITRATE_NITRITE SENSOR PROTEIN NARQ"/>
    <property type="match status" value="1"/>
</dbReference>
<dbReference type="Pfam" id="PF02518">
    <property type="entry name" value="HATPase_c"/>
    <property type="match status" value="1"/>
</dbReference>
<keyword evidence="7" id="KW-0067">ATP-binding</keyword>
<dbReference type="InterPro" id="IPR050482">
    <property type="entry name" value="Sensor_HK_TwoCompSys"/>
</dbReference>
<dbReference type="SUPFAM" id="SSF55874">
    <property type="entry name" value="ATPase domain of HSP90 chaperone/DNA topoisomerase II/histidine kinase"/>
    <property type="match status" value="1"/>
</dbReference>
<dbReference type="GO" id="GO:0000155">
    <property type="term" value="F:phosphorelay sensor kinase activity"/>
    <property type="evidence" value="ECO:0007669"/>
    <property type="project" value="InterPro"/>
</dbReference>
<dbReference type="GO" id="GO:0016020">
    <property type="term" value="C:membrane"/>
    <property type="evidence" value="ECO:0007669"/>
    <property type="project" value="InterPro"/>
</dbReference>
<evidence type="ECO:0000256" key="6">
    <source>
        <dbReference type="ARBA" id="ARBA00022777"/>
    </source>
</evidence>
<evidence type="ECO:0000256" key="4">
    <source>
        <dbReference type="ARBA" id="ARBA00022679"/>
    </source>
</evidence>
<evidence type="ECO:0000256" key="2">
    <source>
        <dbReference type="ARBA" id="ARBA00012438"/>
    </source>
</evidence>
<dbReference type="GO" id="GO:0046983">
    <property type="term" value="F:protein dimerization activity"/>
    <property type="evidence" value="ECO:0007669"/>
    <property type="project" value="InterPro"/>
</dbReference>
<dbReference type="AlphaFoldDB" id="A0A7H8N4T0"/>
<evidence type="ECO:0000256" key="9">
    <source>
        <dbReference type="SAM" id="MobiDB-lite"/>
    </source>
</evidence>
<evidence type="ECO:0000313" key="13">
    <source>
        <dbReference type="EMBL" id="QKW49495.1"/>
    </source>
</evidence>
<comment type="catalytic activity">
    <reaction evidence="1">
        <text>ATP + protein L-histidine = ADP + protein N-phospho-L-histidine.</text>
        <dbReference type="EC" id="2.7.13.3"/>
    </reaction>
</comment>
<dbReference type="GO" id="GO:0005524">
    <property type="term" value="F:ATP binding"/>
    <property type="evidence" value="ECO:0007669"/>
    <property type="project" value="UniProtKB-KW"/>
</dbReference>
<reference evidence="13 14" key="1">
    <citation type="submission" date="2020-06" db="EMBL/GenBank/DDBJ databases">
        <title>Genome mining for natural products.</title>
        <authorList>
            <person name="Zhang B."/>
            <person name="Shi J."/>
            <person name="Ge H."/>
        </authorList>
    </citation>
    <scope>NUCLEOTIDE SEQUENCE [LARGE SCALE GENOMIC DNA]</scope>
    <source>
        <strain evidence="13 14">NA00687</strain>
    </source>
</reference>
<keyword evidence="10" id="KW-0812">Transmembrane</keyword>
<evidence type="ECO:0000256" key="8">
    <source>
        <dbReference type="ARBA" id="ARBA00023012"/>
    </source>
</evidence>
<dbReference type="CDD" id="cd16917">
    <property type="entry name" value="HATPase_UhpB-NarQ-NarX-like"/>
    <property type="match status" value="1"/>
</dbReference>
<keyword evidence="4" id="KW-0808">Transferase</keyword>
<accession>A0A7H8N4T0</accession>
<feature type="transmembrane region" description="Helical" evidence="10">
    <location>
        <begin position="64"/>
        <end position="84"/>
    </location>
</feature>
<proteinExistence type="predicted"/>
<dbReference type="InterPro" id="IPR011712">
    <property type="entry name" value="Sig_transdc_His_kin_sub3_dim/P"/>
</dbReference>
<protein>
    <recommendedName>
        <fullName evidence="2">histidine kinase</fullName>
        <ecNumber evidence="2">2.7.13.3</ecNumber>
    </recommendedName>
</protein>
<keyword evidence="8" id="KW-0902">Two-component regulatory system</keyword>
<dbReference type="Pfam" id="PF07730">
    <property type="entry name" value="HisKA_3"/>
    <property type="match status" value="1"/>
</dbReference>
<evidence type="ECO:0000256" key="5">
    <source>
        <dbReference type="ARBA" id="ARBA00022741"/>
    </source>
</evidence>
<dbReference type="Proteomes" id="UP000509303">
    <property type="component" value="Chromosome"/>
</dbReference>
<dbReference type="InterPro" id="IPR036890">
    <property type="entry name" value="HATPase_C_sf"/>
</dbReference>
<sequence>MPDTARRGRARPPRPTPDPGAAADAAPAGSLRRVRSVAATALAWGGALVYPVALFAAVQAEPRQAVAVQILLLVIATMLPVSLLRRSPVAALPLMLAGTLAASTPPEITWEVVYLLALVDDVALGYLAARRSRRVSLSMAALTLLTHVTVVSTGARANDDALNASVLFALTALVAWTSGRTLRERREHAAALRDQAAARAVTAERLRIAREVHDMIAHSIGVIAIQAGVGGRVIDSQPAEARKALSVIEATSRETLAGLRRTLVALRRDESDGAGAAGPREPAPGLDDLGKLAATTADAGVRVEVCWEGTRRPLPADIDLAAYRIAQEALTNVIRHARTDACRVTVAYRAAAVAVEVVDAGRGGAIPPGAGLGIVGMRERTALLGGRFTAGPRPEGGFTVAAVLPVPDGSEEADVAAGSGAAAVAVATGVAG</sequence>
<keyword evidence="5" id="KW-0547">Nucleotide-binding</keyword>
<feature type="domain" description="Histidine kinase/HSP90-like ATPase" evidence="11">
    <location>
        <begin position="321"/>
        <end position="407"/>
    </location>
</feature>
<evidence type="ECO:0000256" key="10">
    <source>
        <dbReference type="SAM" id="Phobius"/>
    </source>
</evidence>
<dbReference type="Gene3D" id="1.20.5.1930">
    <property type="match status" value="1"/>
</dbReference>
<keyword evidence="14" id="KW-1185">Reference proteome</keyword>
<dbReference type="InterPro" id="IPR003594">
    <property type="entry name" value="HATPase_dom"/>
</dbReference>